<dbReference type="Gene3D" id="1.20.1250.20">
    <property type="entry name" value="MFS general substrate transporter like domains"/>
    <property type="match status" value="1"/>
</dbReference>
<evidence type="ECO:0000313" key="9">
    <source>
        <dbReference type="Proteomes" id="UP001302126"/>
    </source>
</evidence>
<dbReference type="PANTHER" id="PTHR23501:SF193">
    <property type="entry name" value="MULTIDRUG TRANSPORTER, PUTATIVE (AFU_ORTHOLOGUE AFUA_8G00940)-RELATED"/>
    <property type="match status" value="1"/>
</dbReference>
<feature type="transmembrane region" description="Helical" evidence="6">
    <location>
        <begin position="306"/>
        <end position="326"/>
    </location>
</feature>
<protein>
    <submittedName>
        <fullName evidence="8">MFS multidrug transporter</fullName>
    </submittedName>
</protein>
<evidence type="ECO:0000256" key="3">
    <source>
        <dbReference type="ARBA" id="ARBA00022692"/>
    </source>
</evidence>
<dbReference type="Gene3D" id="1.20.1720.10">
    <property type="entry name" value="Multidrug resistance protein D"/>
    <property type="match status" value="1"/>
</dbReference>
<dbReference type="InterPro" id="IPR011701">
    <property type="entry name" value="MFS"/>
</dbReference>
<reference evidence="8" key="1">
    <citation type="journal article" date="2023" name="Mol. Phylogenet. Evol.">
        <title>Genome-scale phylogeny and comparative genomics of the fungal order Sordariales.</title>
        <authorList>
            <person name="Hensen N."/>
            <person name="Bonometti L."/>
            <person name="Westerberg I."/>
            <person name="Brannstrom I.O."/>
            <person name="Guillou S."/>
            <person name="Cros-Aarteil S."/>
            <person name="Calhoun S."/>
            <person name="Haridas S."/>
            <person name="Kuo A."/>
            <person name="Mondo S."/>
            <person name="Pangilinan J."/>
            <person name="Riley R."/>
            <person name="LaButti K."/>
            <person name="Andreopoulos B."/>
            <person name="Lipzen A."/>
            <person name="Chen C."/>
            <person name="Yan M."/>
            <person name="Daum C."/>
            <person name="Ng V."/>
            <person name="Clum A."/>
            <person name="Steindorff A."/>
            <person name="Ohm R.A."/>
            <person name="Martin F."/>
            <person name="Silar P."/>
            <person name="Natvig D.O."/>
            <person name="Lalanne C."/>
            <person name="Gautier V."/>
            <person name="Ament-Velasquez S.L."/>
            <person name="Kruys A."/>
            <person name="Hutchinson M.I."/>
            <person name="Powell A.J."/>
            <person name="Barry K."/>
            <person name="Miller A.N."/>
            <person name="Grigoriev I.V."/>
            <person name="Debuchy R."/>
            <person name="Gladieux P."/>
            <person name="Hiltunen Thoren M."/>
            <person name="Johannesson H."/>
        </authorList>
    </citation>
    <scope>NUCLEOTIDE SEQUENCE</scope>
    <source>
        <strain evidence="8">PSN309</strain>
    </source>
</reference>
<dbReference type="AlphaFoldDB" id="A0AAN6WP85"/>
<keyword evidence="9" id="KW-1185">Reference proteome</keyword>
<accession>A0AAN6WP85</accession>
<dbReference type="GO" id="GO:0005886">
    <property type="term" value="C:plasma membrane"/>
    <property type="evidence" value="ECO:0007669"/>
    <property type="project" value="TreeGrafter"/>
</dbReference>
<feature type="transmembrane region" description="Helical" evidence="6">
    <location>
        <begin position="280"/>
        <end position="300"/>
    </location>
</feature>
<name>A0AAN6WP85_9PEZI</name>
<evidence type="ECO:0000313" key="8">
    <source>
        <dbReference type="EMBL" id="KAK4185248.1"/>
    </source>
</evidence>
<feature type="transmembrane region" description="Helical" evidence="6">
    <location>
        <begin position="411"/>
        <end position="430"/>
    </location>
</feature>
<dbReference type="GO" id="GO:0022857">
    <property type="term" value="F:transmembrane transporter activity"/>
    <property type="evidence" value="ECO:0007669"/>
    <property type="project" value="InterPro"/>
</dbReference>
<feature type="transmembrane region" description="Helical" evidence="6">
    <location>
        <begin position="480"/>
        <end position="503"/>
    </location>
</feature>
<dbReference type="Pfam" id="PF07690">
    <property type="entry name" value="MFS_1"/>
    <property type="match status" value="1"/>
</dbReference>
<feature type="transmembrane region" description="Helical" evidence="6">
    <location>
        <begin position="185"/>
        <end position="210"/>
    </location>
</feature>
<dbReference type="InterPro" id="IPR020846">
    <property type="entry name" value="MFS_dom"/>
</dbReference>
<evidence type="ECO:0000256" key="5">
    <source>
        <dbReference type="ARBA" id="ARBA00023136"/>
    </source>
</evidence>
<sequence length="580" mass="61763">MGAERDRITTLTAANPNFRKSFNSLESPVSTSTRLDSQLDLVAVTAGADNLETIDLTGPDEPHTHAHDQEKQAIASAESNNDQNAYLHGWSLATLLCTLTMTMFLSYLDTSIVSTAIPSIAEQFHSIRDIGWYGAGYQLANACVQPLAGKLYTFFPSKIVFLCFFAVFEIGSAICGTAESSATLIVGRAIAGCGAAGLSNGATIIMAAVVPLHLRPVVMGIGLGVSQLGLVLGPLVGGFYLNLPVGAAIIVPMFFVNVVEHVEKRKQKITIGFIWHKMDLLGFALLAPAVTMLLLALHFAGNKYPWNSAPVVSLLSGAGLMFTVFFTAEYFKGDDAILPLNILKRRIMWCSCLVMMFSVATSFCTSYFLPLYFQAVQNVTPIESGTYLLPNILTQLVGGIISGLLVSKLGYYLPFSVAAGILMTIGSGLISTYSVSTAPARWIGYQLVLGLGRGLGMQIPLVALQNFLPSQDLAIGTSMVLFGHTIGAAVFLSIAQTIFITAVQHLVPIYAPGIKPDNVFQTGGVTHIDPGSDGGAGLGLAICKAINRVFWMTTAAGGCALLFSFGLGWRSIKKPNKGIR</sequence>
<comment type="similarity">
    <text evidence="2">Belongs to the major facilitator superfamily. TCR/Tet family.</text>
</comment>
<evidence type="ECO:0000256" key="2">
    <source>
        <dbReference type="ARBA" id="ARBA00007520"/>
    </source>
</evidence>
<dbReference type="InterPro" id="IPR036259">
    <property type="entry name" value="MFS_trans_sf"/>
</dbReference>
<keyword evidence="3 6" id="KW-0812">Transmembrane</keyword>
<reference evidence="8" key="2">
    <citation type="submission" date="2023-05" db="EMBL/GenBank/DDBJ databases">
        <authorList>
            <consortium name="Lawrence Berkeley National Laboratory"/>
            <person name="Steindorff A."/>
            <person name="Hensen N."/>
            <person name="Bonometti L."/>
            <person name="Westerberg I."/>
            <person name="Brannstrom I.O."/>
            <person name="Guillou S."/>
            <person name="Cros-Aarteil S."/>
            <person name="Calhoun S."/>
            <person name="Haridas S."/>
            <person name="Kuo A."/>
            <person name="Mondo S."/>
            <person name="Pangilinan J."/>
            <person name="Riley R."/>
            <person name="Labutti K."/>
            <person name="Andreopoulos B."/>
            <person name="Lipzen A."/>
            <person name="Chen C."/>
            <person name="Yanf M."/>
            <person name="Daum C."/>
            <person name="Ng V."/>
            <person name="Clum A."/>
            <person name="Ohm R."/>
            <person name="Martin F."/>
            <person name="Silar P."/>
            <person name="Natvig D."/>
            <person name="Lalanne C."/>
            <person name="Gautier V."/>
            <person name="Ament-Velasquez S.L."/>
            <person name="Kruys A."/>
            <person name="Hutchinson M.I."/>
            <person name="Powell A.J."/>
            <person name="Barry K."/>
            <person name="Miller A.N."/>
            <person name="Grigoriev I.V."/>
            <person name="Debuchy R."/>
            <person name="Gladieux P."/>
            <person name="Thoren M.H."/>
            <person name="Johannesson H."/>
        </authorList>
    </citation>
    <scope>NUCLEOTIDE SEQUENCE</scope>
    <source>
        <strain evidence="8">PSN309</strain>
    </source>
</reference>
<dbReference type="PRINTS" id="PR01036">
    <property type="entry name" value="TCRTETB"/>
</dbReference>
<dbReference type="EMBL" id="MU864456">
    <property type="protein sequence ID" value="KAK4185248.1"/>
    <property type="molecule type" value="Genomic_DNA"/>
</dbReference>
<evidence type="ECO:0000259" key="7">
    <source>
        <dbReference type="PROSITE" id="PS50850"/>
    </source>
</evidence>
<feature type="domain" description="Major facilitator superfamily (MFS) profile" evidence="7">
    <location>
        <begin position="95"/>
        <end position="572"/>
    </location>
</feature>
<evidence type="ECO:0000256" key="1">
    <source>
        <dbReference type="ARBA" id="ARBA00004141"/>
    </source>
</evidence>
<evidence type="ECO:0000256" key="6">
    <source>
        <dbReference type="SAM" id="Phobius"/>
    </source>
</evidence>
<evidence type="ECO:0000256" key="4">
    <source>
        <dbReference type="ARBA" id="ARBA00022989"/>
    </source>
</evidence>
<gene>
    <name evidence="8" type="ORF">QBC35DRAFT_454448</name>
</gene>
<dbReference type="CDD" id="cd17502">
    <property type="entry name" value="MFS_Azr1_MDR_like"/>
    <property type="match status" value="1"/>
</dbReference>
<dbReference type="Proteomes" id="UP001302126">
    <property type="component" value="Unassembled WGS sequence"/>
</dbReference>
<dbReference type="PROSITE" id="PS50850">
    <property type="entry name" value="MFS"/>
    <property type="match status" value="1"/>
</dbReference>
<dbReference type="SUPFAM" id="SSF103473">
    <property type="entry name" value="MFS general substrate transporter"/>
    <property type="match status" value="1"/>
</dbReference>
<comment type="caution">
    <text evidence="8">The sequence shown here is derived from an EMBL/GenBank/DDBJ whole genome shotgun (WGS) entry which is preliminary data.</text>
</comment>
<keyword evidence="5 6" id="KW-0472">Membrane</keyword>
<comment type="subcellular location">
    <subcellularLocation>
        <location evidence="1">Membrane</location>
        <topology evidence="1">Multi-pass membrane protein</topology>
    </subcellularLocation>
</comment>
<proteinExistence type="inferred from homology"/>
<dbReference type="PANTHER" id="PTHR23501">
    <property type="entry name" value="MAJOR FACILITATOR SUPERFAMILY"/>
    <property type="match status" value="1"/>
</dbReference>
<feature type="transmembrane region" description="Helical" evidence="6">
    <location>
        <begin position="241"/>
        <end position="259"/>
    </location>
</feature>
<feature type="transmembrane region" description="Helical" evidence="6">
    <location>
        <begin position="442"/>
        <end position="468"/>
    </location>
</feature>
<feature type="transmembrane region" description="Helical" evidence="6">
    <location>
        <begin position="347"/>
        <end position="368"/>
    </location>
</feature>
<keyword evidence="4 6" id="KW-1133">Transmembrane helix</keyword>
<feature type="transmembrane region" description="Helical" evidence="6">
    <location>
        <begin position="87"/>
        <end position="108"/>
    </location>
</feature>
<organism evidence="8 9">
    <name type="scientific">Podospora australis</name>
    <dbReference type="NCBI Taxonomy" id="1536484"/>
    <lineage>
        <taxon>Eukaryota</taxon>
        <taxon>Fungi</taxon>
        <taxon>Dikarya</taxon>
        <taxon>Ascomycota</taxon>
        <taxon>Pezizomycotina</taxon>
        <taxon>Sordariomycetes</taxon>
        <taxon>Sordariomycetidae</taxon>
        <taxon>Sordariales</taxon>
        <taxon>Podosporaceae</taxon>
        <taxon>Podospora</taxon>
    </lineage>
</organism>
<feature type="transmembrane region" description="Helical" evidence="6">
    <location>
        <begin position="159"/>
        <end position="179"/>
    </location>
</feature>
<feature type="transmembrane region" description="Helical" evidence="6">
    <location>
        <begin position="388"/>
        <end position="406"/>
    </location>
</feature>
<feature type="transmembrane region" description="Helical" evidence="6">
    <location>
        <begin position="549"/>
        <end position="569"/>
    </location>
</feature>